<dbReference type="PRINTS" id="PR00080">
    <property type="entry name" value="SDRFAMILY"/>
</dbReference>
<dbReference type="SUPFAM" id="SSF51735">
    <property type="entry name" value="NAD(P)-binding Rossmann-fold domains"/>
    <property type="match status" value="1"/>
</dbReference>
<dbReference type="PANTHER" id="PTHR44196">
    <property type="entry name" value="DEHYDROGENASE/REDUCTASE SDR FAMILY MEMBER 7B"/>
    <property type="match status" value="1"/>
</dbReference>
<sequence>MLQRLIADSRVILTGASSGIGAALARALAKERARLILVARRHDRLEQLAEECEADSTTSIDLVVGDVTDPKLRERAIATAQARWGGLDLLINNAGVSAHGKFEDNASETFRQIMEVNLFAAAELTRLAVPLLRIGRTPAIVNVSSILGHRGAPLNSEYSASKFALRGWSEALRAELASDGIDVMLVSPGTTDTPFFDHLLEKQAKLPWGSSKGIPPEAVAAQIVTALRRRRREIFPNWRGRLLVTANRLAPGLVDRIMKKYGRAAAGSNAIEAGTEDTAR</sequence>
<dbReference type="OrthoDB" id="9808814at2"/>
<evidence type="ECO:0000313" key="5">
    <source>
        <dbReference type="EMBL" id="QDS98934.1"/>
    </source>
</evidence>
<dbReference type="SMART" id="SM00822">
    <property type="entry name" value="PKS_KR"/>
    <property type="match status" value="1"/>
</dbReference>
<keyword evidence="2 5" id="KW-0560">Oxidoreductase</keyword>
<evidence type="ECO:0000259" key="4">
    <source>
        <dbReference type="SMART" id="SM00822"/>
    </source>
</evidence>
<comment type="similarity">
    <text evidence="1 3">Belongs to the short-chain dehydrogenases/reductases (SDR) family.</text>
</comment>
<dbReference type="PANTHER" id="PTHR44196:SF1">
    <property type="entry name" value="DEHYDROGENASE_REDUCTASE SDR FAMILY MEMBER 7B"/>
    <property type="match status" value="1"/>
</dbReference>
<evidence type="ECO:0000313" key="6">
    <source>
        <dbReference type="Proteomes" id="UP000319852"/>
    </source>
</evidence>
<dbReference type="Gene3D" id="3.40.50.720">
    <property type="entry name" value="NAD(P)-binding Rossmann-like Domain"/>
    <property type="match status" value="1"/>
</dbReference>
<keyword evidence="6" id="KW-1185">Reference proteome</keyword>
<dbReference type="InterPro" id="IPR036291">
    <property type="entry name" value="NAD(P)-bd_dom_sf"/>
</dbReference>
<dbReference type="NCBIfam" id="NF004825">
    <property type="entry name" value="PRK06181.1"/>
    <property type="match status" value="1"/>
</dbReference>
<dbReference type="InterPro" id="IPR002347">
    <property type="entry name" value="SDR_fam"/>
</dbReference>
<dbReference type="PIRSF" id="PIRSF000126">
    <property type="entry name" value="11-beta-HSD1"/>
    <property type="match status" value="1"/>
</dbReference>
<proteinExistence type="inferred from homology"/>
<dbReference type="InterPro" id="IPR057326">
    <property type="entry name" value="KR_dom"/>
</dbReference>
<dbReference type="EC" id="1.-.-.-" evidence="5"/>
<evidence type="ECO:0000256" key="2">
    <source>
        <dbReference type="ARBA" id="ARBA00023002"/>
    </source>
</evidence>
<dbReference type="Pfam" id="PF00106">
    <property type="entry name" value="adh_short"/>
    <property type="match status" value="1"/>
</dbReference>
<evidence type="ECO:0000256" key="3">
    <source>
        <dbReference type="RuleBase" id="RU000363"/>
    </source>
</evidence>
<name>A0A517MVM8_9BACT</name>
<dbReference type="KEGG" id="amob:HG15A2_22220"/>
<dbReference type="PRINTS" id="PR00081">
    <property type="entry name" value="GDHRDH"/>
</dbReference>
<dbReference type="GO" id="GO:0016020">
    <property type="term" value="C:membrane"/>
    <property type="evidence" value="ECO:0007669"/>
    <property type="project" value="TreeGrafter"/>
</dbReference>
<gene>
    <name evidence="5" type="ORF">HG15A2_22220</name>
</gene>
<evidence type="ECO:0000256" key="1">
    <source>
        <dbReference type="ARBA" id="ARBA00006484"/>
    </source>
</evidence>
<dbReference type="EMBL" id="CP036263">
    <property type="protein sequence ID" value="QDS98934.1"/>
    <property type="molecule type" value="Genomic_DNA"/>
</dbReference>
<protein>
    <submittedName>
        <fullName evidence="5">Putative oxidoreductase</fullName>
        <ecNumber evidence="5">1.-.-.-</ecNumber>
    </submittedName>
</protein>
<dbReference type="Proteomes" id="UP000319852">
    <property type="component" value="Chromosome"/>
</dbReference>
<dbReference type="InterPro" id="IPR020904">
    <property type="entry name" value="Sc_DH/Rdtase_CS"/>
</dbReference>
<organism evidence="5 6">
    <name type="scientific">Adhaeretor mobilis</name>
    <dbReference type="NCBI Taxonomy" id="1930276"/>
    <lineage>
        <taxon>Bacteria</taxon>
        <taxon>Pseudomonadati</taxon>
        <taxon>Planctomycetota</taxon>
        <taxon>Planctomycetia</taxon>
        <taxon>Pirellulales</taxon>
        <taxon>Lacipirellulaceae</taxon>
        <taxon>Adhaeretor</taxon>
    </lineage>
</organism>
<accession>A0A517MVM8</accession>
<dbReference type="AlphaFoldDB" id="A0A517MVM8"/>
<dbReference type="RefSeq" id="WP_145060220.1">
    <property type="nucleotide sequence ID" value="NZ_CP036263.1"/>
</dbReference>
<dbReference type="PROSITE" id="PS00061">
    <property type="entry name" value="ADH_SHORT"/>
    <property type="match status" value="1"/>
</dbReference>
<reference evidence="5 6" key="1">
    <citation type="submission" date="2019-02" db="EMBL/GenBank/DDBJ databases">
        <title>Deep-cultivation of Planctomycetes and their phenomic and genomic characterization uncovers novel biology.</title>
        <authorList>
            <person name="Wiegand S."/>
            <person name="Jogler M."/>
            <person name="Boedeker C."/>
            <person name="Pinto D."/>
            <person name="Vollmers J."/>
            <person name="Rivas-Marin E."/>
            <person name="Kohn T."/>
            <person name="Peeters S.H."/>
            <person name="Heuer A."/>
            <person name="Rast P."/>
            <person name="Oberbeckmann S."/>
            <person name="Bunk B."/>
            <person name="Jeske O."/>
            <person name="Meyerdierks A."/>
            <person name="Storesund J.E."/>
            <person name="Kallscheuer N."/>
            <person name="Luecker S."/>
            <person name="Lage O.M."/>
            <person name="Pohl T."/>
            <person name="Merkel B.J."/>
            <person name="Hornburger P."/>
            <person name="Mueller R.-W."/>
            <person name="Bruemmer F."/>
            <person name="Labrenz M."/>
            <person name="Spormann A.M."/>
            <person name="Op den Camp H."/>
            <person name="Overmann J."/>
            <person name="Amann R."/>
            <person name="Jetten M.S.M."/>
            <person name="Mascher T."/>
            <person name="Medema M.H."/>
            <person name="Devos D.P."/>
            <person name="Kaster A.-K."/>
            <person name="Ovreas L."/>
            <person name="Rohde M."/>
            <person name="Galperin M.Y."/>
            <person name="Jogler C."/>
        </authorList>
    </citation>
    <scope>NUCLEOTIDE SEQUENCE [LARGE SCALE GENOMIC DNA]</scope>
    <source>
        <strain evidence="5 6">HG15A2</strain>
    </source>
</reference>
<dbReference type="GO" id="GO:0016491">
    <property type="term" value="F:oxidoreductase activity"/>
    <property type="evidence" value="ECO:0007669"/>
    <property type="project" value="UniProtKB-KW"/>
</dbReference>
<feature type="domain" description="Ketoreductase" evidence="4">
    <location>
        <begin position="9"/>
        <end position="184"/>
    </location>
</feature>